<name>A0A2G6K954_9BACT</name>
<evidence type="ECO:0000313" key="3">
    <source>
        <dbReference type="Proteomes" id="UP000230821"/>
    </source>
</evidence>
<evidence type="ECO:0000313" key="2">
    <source>
        <dbReference type="EMBL" id="PIE32175.1"/>
    </source>
</evidence>
<organism evidence="2 3">
    <name type="scientific">candidate division KSB3 bacterium</name>
    <dbReference type="NCBI Taxonomy" id="2044937"/>
    <lineage>
        <taxon>Bacteria</taxon>
        <taxon>candidate division KSB3</taxon>
    </lineage>
</organism>
<keyword evidence="1" id="KW-1133">Transmembrane helix</keyword>
<feature type="transmembrane region" description="Helical" evidence="1">
    <location>
        <begin position="61"/>
        <end position="81"/>
    </location>
</feature>
<proteinExistence type="predicted"/>
<sequence>MLHLREKGNKQYNILNFVFKIHYIATSVKKKTCFCVLYFNCIPTSLIGGLIGLGLLNKHTFIVYVISGLIGLVLTPSGKYLTQKRSDSRLIERQDRGRHVRRRYRA</sequence>
<evidence type="ECO:0000256" key="1">
    <source>
        <dbReference type="SAM" id="Phobius"/>
    </source>
</evidence>
<reference evidence="2 3" key="1">
    <citation type="submission" date="2017-10" db="EMBL/GenBank/DDBJ databases">
        <title>Novel microbial diversity and functional potential in the marine mammal oral microbiome.</title>
        <authorList>
            <person name="Dudek N.K."/>
            <person name="Sun C.L."/>
            <person name="Burstein D."/>
            <person name="Kantor R.S."/>
            <person name="Aliaga Goltsman D.S."/>
            <person name="Bik E.M."/>
            <person name="Thomas B.C."/>
            <person name="Banfield J.F."/>
            <person name="Relman D.A."/>
        </authorList>
    </citation>
    <scope>NUCLEOTIDE SEQUENCE [LARGE SCALE GENOMIC DNA]</scope>
    <source>
        <strain evidence="2">DOLJORAL78_47_16</strain>
    </source>
</reference>
<protein>
    <submittedName>
        <fullName evidence="2">Uncharacterized protein</fullName>
    </submittedName>
</protein>
<feature type="transmembrane region" description="Helical" evidence="1">
    <location>
        <begin position="35"/>
        <end position="55"/>
    </location>
</feature>
<keyword evidence="1" id="KW-0472">Membrane</keyword>
<keyword evidence="1" id="KW-0812">Transmembrane</keyword>
<dbReference type="AlphaFoldDB" id="A0A2G6K954"/>
<dbReference type="EMBL" id="PDSK01000117">
    <property type="protein sequence ID" value="PIE32175.1"/>
    <property type="molecule type" value="Genomic_DNA"/>
</dbReference>
<accession>A0A2G6K954</accession>
<gene>
    <name evidence="2" type="ORF">CSA56_16335</name>
</gene>
<dbReference type="Proteomes" id="UP000230821">
    <property type="component" value="Unassembled WGS sequence"/>
</dbReference>
<comment type="caution">
    <text evidence="2">The sequence shown here is derived from an EMBL/GenBank/DDBJ whole genome shotgun (WGS) entry which is preliminary data.</text>
</comment>